<feature type="compositionally biased region" description="Basic and acidic residues" evidence="1">
    <location>
        <begin position="288"/>
        <end position="297"/>
    </location>
</feature>
<evidence type="ECO:0000313" key="2">
    <source>
        <dbReference type="EMBL" id="KAA6368125.1"/>
    </source>
</evidence>
<accession>A0A5J4UET4</accession>
<feature type="compositionally biased region" description="Polar residues" evidence="1">
    <location>
        <begin position="349"/>
        <end position="363"/>
    </location>
</feature>
<comment type="caution">
    <text evidence="2">The sequence shown here is derived from an EMBL/GenBank/DDBJ whole genome shotgun (WGS) entry which is preliminary data.</text>
</comment>
<reference evidence="2 3" key="1">
    <citation type="submission" date="2019-03" db="EMBL/GenBank/DDBJ databases">
        <title>Single cell metagenomics reveals metabolic interactions within the superorganism composed of flagellate Streblomastix strix and complex community of Bacteroidetes bacteria on its surface.</title>
        <authorList>
            <person name="Treitli S.C."/>
            <person name="Kolisko M."/>
            <person name="Husnik F."/>
            <person name="Keeling P."/>
            <person name="Hampl V."/>
        </authorList>
    </citation>
    <scope>NUCLEOTIDE SEQUENCE [LARGE SCALE GENOMIC DNA]</scope>
    <source>
        <strain evidence="2">ST1C</strain>
    </source>
</reference>
<feature type="compositionally biased region" description="Low complexity" evidence="1">
    <location>
        <begin position="333"/>
        <end position="348"/>
    </location>
</feature>
<gene>
    <name evidence="2" type="ORF">EZS28_036349</name>
</gene>
<evidence type="ECO:0000313" key="3">
    <source>
        <dbReference type="Proteomes" id="UP000324800"/>
    </source>
</evidence>
<proteinExistence type="predicted"/>
<protein>
    <submittedName>
        <fullName evidence="2">Uncharacterized protein</fullName>
    </submittedName>
</protein>
<dbReference type="Proteomes" id="UP000324800">
    <property type="component" value="Unassembled WGS sequence"/>
</dbReference>
<feature type="compositionally biased region" description="Basic residues" evidence="1">
    <location>
        <begin position="173"/>
        <end position="183"/>
    </location>
</feature>
<dbReference type="AlphaFoldDB" id="A0A5J4UET4"/>
<sequence length="363" mass="42011">MGSRSRKKNNIRNPIDCVFPTGNSVIVIEPESYHTTQSLFQLTPLIVDAKLIIPTIPHPIYWITNTIPNLSNLVSNYSTIEPIFTNDDSTVNTNKRTPITEQRKYKRLTKPVSTGSTMGPSYNINKLKTEIEHINNQKYQQSVNSTNTGISIAKTSRVPLLPYTTEINQQQRQSKRQTFPKHKRTDESGEDDIPDEIIPGISMPHLPPHKSDMETAQRTWQNRGYDLVRDPGVIKYQNSKWYSKLATQKPFTFRDWREIQSDVDFSLEQINIPHYLQKEYKSQSPQDQTRRNESIRIYEREREQAIENGKEMKRKRLIEANLEAEVGKKQSKNSRSNSRSSSSSDDSQQIQGDWTSKWNTTIP</sequence>
<dbReference type="EMBL" id="SNRW01017661">
    <property type="protein sequence ID" value="KAA6368125.1"/>
    <property type="molecule type" value="Genomic_DNA"/>
</dbReference>
<name>A0A5J4UET4_9EUKA</name>
<feature type="region of interest" description="Disordered" evidence="1">
    <location>
        <begin position="322"/>
        <end position="363"/>
    </location>
</feature>
<organism evidence="2 3">
    <name type="scientific">Streblomastix strix</name>
    <dbReference type="NCBI Taxonomy" id="222440"/>
    <lineage>
        <taxon>Eukaryota</taxon>
        <taxon>Metamonada</taxon>
        <taxon>Preaxostyla</taxon>
        <taxon>Oxymonadida</taxon>
        <taxon>Streblomastigidae</taxon>
        <taxon>Streblomastix</taxon>
    </lineage>
</organism>
<evidence type="ECO:0000256" key="1">
    <source>
        <dbReference type="SAM" id="MobiDB-lite"/>
    </source>
</evidence>
<feature type="region of interest" description="Disordered" evidence="1">
    <location>
        <begin position="278"/>
        <end position="297"/>
    </location>
</feature>
<feature type="region of interest" description="Disordered" evidence="1">
    <location>
        <begin position="168"/>
        <end position="195"/>
    </location>
</feature>